<dbReference type="SUPFAM" id="SSF53790">
    <property type="entry name" value="Tetrapyrrole methylase"/>
    <property type="match status" value="1"/>
</dbReference>
<keyword evidence="5" id="KW-0949">S-adenosyl-L-methionine</keyword>
<keyword evidence="2" id="KW-0169">Cobalamin biosynthesis</keyword>
<keyword evidence="3" id="KW-0489">Methyltransferase</keyword>
<protein>
    <submittedName>
        <fullName evidence="7">Cobalamin biosynthesis bifunctional protein CbiET</fullName>
    </submittedName>
</protein>
<comment type="caution">
    <text evidence="7">The sequence shown here is derived from an EMBL/GenBank/DDBJ whole genome shotgun (WGS) entry which is preliminary data.</text>
</comment>
<dbReference type="InterPro" id="IPR012818">
    <property type="entry name" value="CbiE"/>
</dbReference>
<dbReference type="Proteomes" id="UP000240009">
    <property type="component" value="Unassembled WGS sequence"/>
</dbReference>
<comment type="pathway">
    <text evidence="1">Cofactor biosynthesis; adenosylcobalamin biosynthesis.</text>
</comment>
<dbReference type="Pfam" id="PF00590">
    <property type="entry name" value="TP_methylase"/>
    <property type="match status" value="1"/>
</dbReference>
<dbReference type="Gene3D" id="3.40.1010.10">
    <property type="entry name" value="Cobalt-precorrin-4 Transmethylase, Domain 1"/>
    <property type="match status" value="1"/>
</dbReference>
<dbReference type="InterPro" id="IPR050714">
    <property type="entry name" value="Cobalamin_biosynth_MTase"/>
</dbReference>
<keyword evidence="4" id="KW-0808">Transferase</keyword>
<dbReference type="Gene3D" id="3.40.50.150">
    <property type="entry name" value="Vaccinia Virus protein VP39"/>
    <property type="match status" value="1"/>
</dbReference>
<organism evidence="7 8">
    <name type="scientific">Blastopirellula marina</name>
    <dbReference type="NCBI Taxonomy" id="124"/>
    <lineage>
        <taxon>Bacteria</taxon>
        <taxon>Pseudomonadati</taxon>
        <taxon>Planctomycetota</taxon>
        <taxon>Planctomycetia</taxon>
        <taxon>Pirellulales</taxon>
        <taxon>Pirellulaceae</taxon>
        <taxon>Blastopirellula</taxon>
    </lineage>
</organism>
<feature type="domain" description="Tetrapyrrole methylase" evidence="6">
    <location>
        <begin position="11"/>
        <end position="197"/>
    </location>
</feature>
<dbReference type="PANTHER" id="PTHR43182:SF1">
    <property type="entry name" value="COBALT-PRECORRIN-7 C(5)-METHYLTRANSFERASE"/>
    <property type="match status" value="1"/>
</dbReference>
<dbReference type="PANTHER" id="PTHR43182">
    <property type="entry name" value="COBALT-PRECORRIN-6B C(15)-METHYLTRANSFERASE (DECARBOXYLATING)"/>
    <property type="match status" value="1"/>
</dbReference>
<sequence>MEQSVSKTPRIFIVGIGDDGLDGLTSQSMRILGDAKVIIGNPQVLVHVEKIAAEKVPVSGDLNEIVEALEKHSDKDVVLLTSGDPLFYGVSRYLCEKLGKDRFHVIPHVSSMQLAFARIKESWDDAHLANLANQPLESVVAAARISEAIGLFTTEEIPPKEVAKTLLGHDLDYFHAYICENLGSPNECVTQGDLKEISEQTFGPLNVMILVRKPDVPDRPMSLVGKRKFGNPDDVFRQAKPKRGLLTPMEVRCIALSLMDLGDSSVVWDVGAGSGSVSIEAGMIAEKGSIYAIEMDAEDHGLIRANIEAFGVKNVQAVLGKAPDAWADLPDPDCVFIGGTGRQVRGICEQAIARIKPGGRIVCNLSSIENLAEVHQLFDSEMESAKVTMVNISHATYQLERHRFEASNPTFLVSAKKPLKKS</sequence>
<dbReference type="GO" id="GO:0032259">
    <property type="term" value="P:methylation"/>
    <property type="evidence" value="ECO:0007669"/>
    <property type="project" value="UniProtKB-KW"/>
</dbReference>
<dbReference type="EMBL" id="PUIA01000081">
    <property type="protein sequence ID" value="PQO25591.1"/>
    <property type="molecule type" value="Genomic_DNA"/>
</dbReference>
<evidence type="ECO:0000313" key="7">
    <source>
        <dbReference type="EMBL" id="PQO25591.1"/>
    </source>
</evidence>
<dbReference type="GO" id="GO:0008276">
    <property type="term" value="F:protein methyltransferase activity"/>
    <property type="evidence" value="ECO:0007669"/>
    <property type="project" value="InterPro"/>
</dbReference>
<dbReference type="OrthoDB" id="9780707at2"/>
<evidence type="ECO:0000256" key="1">
    <source>
        <dbReference type="ARBA" id="ARBA00004953"/>
    </source>
</evidence>
<dbReference type="NCBIfam" id="TIGR02467">
    <property type="entry name" value="CbiE"/>
    <property type="match status" value="1"/>
</dbReference>
<dbReference type="NCBIfam" id="TIGR02469">
    <property type="entry name" value="CbiT"/>
    <property type="match status" value="1"/>
</dbReference>
<evidence type="ECO:0000313" key="8">
    <source>
        <dbReference type="Proteomes" id="UP000240009"/>
    </source>
</evidence>
<dbReference type="InterPro" id="IPR035996">
    <property type="entry name" value="4pyrrol_Methylase_sf"/>
</dbReference>
<dbReference type="GO" id="GO:0009236">
    <property type="term" value="P:cobalamin biosynthetic process"/>
    <property type="evidence" value="ECO:0007669"/>
    <property type="project" value="UniProtKB-UniPathway"/>
</dbReference>
<dbReference type="InterPro" id="IPR006365">
    <property type="entry name" value="Cbl_synth_CobL"/>
</dbReference>
<accession>A0A2S8F099</accession>
<dbReference type="UniPathway" id="UPA00148"/>
<proteinExistence type="predicted"/>
<dbReference type="PIRSF" id="PIRSF036428">
    <property type="entry name" value="CobL"/>
    <property type="match status" value="1"/>
</dbReference>
<dbReference type="CDD" id="cd02440">
    <property type="entry name" value="AdoMet_MTases"/>
    <property type="match status" value="1"/>
</dbReference>
<evidence type="ECO:0000256" key="4">
    <source>
        <dbReference type="ARBA" id="ARBA00022679"/>
    </source>
</evidence>
<dbReference type="InterPro" id="IPR000878">
    <property type="entry name" value="4pyrrol_Mease"/>
</dbReference>
<dbReference type="InterPro" id="IPR014777">
    <property type="entry name" value="4pyrrole_Mease_sub1"/>
</dbReference>
<dbReference type="Gene3D" id="3.30.950.10">
    <property type="entry name" value="Methyltransferase, Cobalt-precorrin-4 Transmethylase, Domain 2"/>
    <property type="match status" value="1"/>
</dbReference>
<dbReference type="Pfam" id="PF01135">
    <property type="entry name" value="PCMT"/>
    <property type="match status" value="1"/>
</dbReference>
<dbReference type="SUPFAM" id="SSF53335">
    <property type="entry name" value="S-adenosyl-L-methionine-dependent methyltransferases"/>
    <property type="match status" value="1"/>
</dbReference>
<name>A0A2S8F099_9BACT</name>
<dbReference type="InterPro" id="IPR014008">
    <property type="entry name" value="Cbl_synth_MTase_CbiT"/>
</dbReference>
<reference evidence="7 8" key="1">
    <citation type="submission" date="2018-02" db="EMBL/GenBank/DDBJ databases">
        <title>Comparative genomes isolates from brazilian mangrove.</title>
        <authorList>
            <person name="Araujo J.E."/>
            <person name="Taketani R.G."/>
            <person name="Silva M.C.P."/>
            <person name="Loureco M.V."/>
            <person name="Andreote F.D."/>
        </authorList>
    </citation>
    <scope>NUCLEOTIDE SEQUENCE [LARGE SCALE GENOMIC DNA]</scope>
    <source>
        <strain evidence="7 8">HEX-2 MGV</strain>
    </source>
</reference>
<dbReference type="InterPro" id="IPR014776">
    <property type="entry name" value="4pyrrole_Mease_sub2"/>
</dbReference>
<dbReference type="InterPro" id="IPR029063">
    <property type="entry name" value="SAM-dependent_MTases_sf"/>
</dbReference>
<evidence type="ECO:0000256" key="2">
    <source>
        <dbReference type="ARBA" id="ARBA00022573"/>
    </source>
</evidence>
<gene>
    <name evidence="7" type="ORF">C5Y96_24510</name>
</gene>
<dbReference type="CDD" id="cd11644">
    <property type="entry name" value="Precorrin-6Y-MT"/>
    <property type="match status" value="1"/>
</dbReference>
<dbReference type="AlphaFoldDB" id="A0A2S8F099"/>
<evidence type="ECO:0000256" key="3">
    <source>
        <dbReference type="ARBA" id="ARBA00022603"/>
    </source>
</evidence>
<evidence type="ECO:0000259" key="6">
    <source>
        <dbReference type="Pfam" id="PF00590"/>
    </source>
</evidence>
<evidence type="ECO:0000256" key="5">
    <source>
        <dbReference type="ARBA" id="ARBA00022691"/>
    </source>
</evidence>